<dbReference type="EMBL" id="QGMZ01000012">
    <property type="protein sequence ID" value="PWR75161.1"/>
    <property type="molecule type" value="Genomic_DNA"/>
</dbReference>
<evidence type="ECO:0000256" key="2">
    <source>
        <dbReference type="ARBA" id="ARBA00004922"/>
    </source>
</evidence>
<evidence type="ECO:0000256" key="10">
    <source>
        <dbReference type="ARBA" id="ARBA00022989"/>
    </source>
</evidence>
<organism evidence="14 15">
    <name type="scientific">Methanospirillum stamsii</name>
    <dbReference type="NCBI Taxonomy" id="1277351"/>
    <lineage>
        <taxon>Archaea</taxon>
        <taxon>Methanobacteriati</taxon>
        <taxon>Methanobacteriota</taxon>
        <taxon>Stenosarchaea group</taxon>
        <taxon>Methanomicrobia</taxon>
        <taxon>Methanomicrobiales</taxon>
        <taxon>Methanospirillaceae</taxon>
        <taxon>Methanospirillum</taxon>
    </lineage>
</organism>
<evidence type="ECO:0000256" key="5">
    <source>
        <dbReference type="ARBA" id="ARBA00022676"/>
    </source>
</evidence>
<dbReference type="OrthoDB" id="351177at2157"/>
<dbReference type="PANTHER" id="PTHR10859:SF91">
    <property type="entry name" value="DOLICHYL-PHOSPHATE BETA-GLUCOSYLTRANSFERASE"/>
    <property type="match status" value="1"/>
</dbReference>
<name>A0A2V2NHT8_9EURY</name>
<comment type="caution">
    <text evidence="14">The sequence shown here is derived from an EMBL/GenBank/DDBJ whole genome shotgun (WGS) entry which is preliminary data.</text>
</comment>
<evidence type="ECO:0000256" key="9">
    <source>
        <dbReference type="ARBA" id="ARBA00022968"/>
    </source>
</evidence>
<dbReference type="EC" id="2.4.1.117" evidence="4"/>
<dbReference type="Proteomes" id="UP000245934">
    <property type="component" value="Unassembled WGS sequence"/>
</dbReference>
<evidence type="ECO:0000256" key="6">
    <source>
        <dbReference type="ARBA" id="ARBA00022679"/>
    </source>
</evidence>
<evidence type="ECO:0000313" key="14">
    <source>
        <dbReference type="EMBL" id="PWR75161.1"/>
    </source>
</evidence>
<keyword evidence="15" id="KW-1185">Reference proteome</keyword>
<dbReference type="InterPro" id="IPR035518">
    <property type="entry name" value="DPG_synthase"/>
</dbReference>
<evidence type="ECO:0000256" key="7">
    <source>
        <dbReference type="ARBA" id="ARBA00022692"/>
    </source>
</evidence>
<gene>
    <name evidence="14" type="ORF">DLD82_06155</name>
</gene>
<comment type="subcellular location">
    <subcellularLocation>
        <location evidence="1">Endoplasmic reticulum membrane</location>
        <topology evidence="1">Single-pass membrane protein</topology>
    </subcellularLocation>
</comment>
<keyword evidence="6 14" id="KW-0808">Transferase</keyword>
<keyword evidence="7" id="KW-0812">Transmembrane</keyword>
<keyword evidence="11" id="KW-0472">Membrane</keyword>
<dbReference type="Gene3D" id="3.90.550.10">
    <property type="entry name" value="Spore Coat Polysaccharide Biosynthesis Protein SpsA, Chain A"/>
    <property type="match status" value="1"/>
</dbReference>
<keyword evidence="9" id="KW-0735">Signal-anchor</keyword>
<dbReference type="RefSeq" id="WP_109940239.1">
    <property type="nucleotide sequence ID" value="NZ_CP176366.1"/>
</dbReference>
<dbReference type="AlphaFoldDB" id="A0A2V2NHT8"/>
<evidence type="ECO:0000256" key="11">
    <source>
        <dbReference type="ARBA" id="ARBA00023136"/>
    </source>
</evidence>
<comment type="catalytic activity">
    <reaction evidence="12">
        <text>a di-trans,poly-cis-dolichyl phosphate + UDP-alpha-D-glucose = a di-trans,poly-cis-dolichyl beta-D-glucosyl phosphate + UDP</text>
        <dbReference type="Rhea" id="RHEA:15401"/>
        <dbReference type="Rhea" id="RHEA-COMP:19498"/>
        <dbReference type="Rhea" id="RHEA-COMP:19502"/>
        <dbReference type="ChEBI" id="CHEBI:57525"/>
        <dbReference type="ChEBI" id="CHEBI:57683"/>
        <dbReference type="ChEBI" id="CHEBI:58223"/>
        <dbReference type="ChEBI" id="CHEBI:58885"/>
        <dbReference type="EC" id="2.4.1.117"/>
    </reaction>
    <physiologicalReaction direction="left-to-right" evidence="12">
        <dbReference type="Rhea" id="RHEA:15402"/>
    </physiologicalReaction>
</comment>
<dbReference type="InterPro" id="IPR001173">
    <property type="entry name" value="Glyco_trans_2-like"/>
</dbReference>
<sequence>MTEPSFSIVIPAYNEETRISPLLEGLTNPEIEYIFICDGDDNTDFIIRNYAETHDELNIQCYSFPHRLGKGGGVYTGFKKASAPLIGFMDADNSTSVSELIRLCSLIGHHDGIIGSRHLPGQVIHRKQPLYRRIQSRAFNGLIRLMFGLPFHDTQCGAKLFRKEAIYTVLPHLHCRGFEFDVELLWQLKKRGYSLIEVPVIWNDTLDSRLRLSDTIAMLATLLRIRTHTLPHDS</sequence>
<evidence type="ECO:0000256" key="12">
    <source>
        <dbReference type="ARBA" id="ARBA00045097"/>
    </source>
</evidence>
<dbReference type="InterPro" id="IPR029044">
    <property type="entry name" value="Nucleotide-diphossugar_trans"/>
</dbReference>
<keyword evidence="5" id="KW-0328">Glycosyltransferase</keyword>
<evidence type="ECO:0000256" key="3">
    <source>
        <dbReference type="ARBA" id="ARBA00006739"/>
    </source>
</evidence>
<evidence type="ECO:0000259" key="13">
    <source>
        <dbReference type="Pfam" id="PF00535"/>
    </source>
</evidence>
<dbReference type="PANTHER" id="PTHR10859">
    <property type="entry name" value="GLYCOSYL TRANSFERASE"/>
    <property type="match status" value="1"/>
</dbReference>
<comment type="similarity">
    <text evidence="3">Belongs to the glycosyltransferase 2 family.</text>
</comment>
<dbReference type="SUPFAM" id="SSF53448">
    <property type="entry name" value="Nucleotide-diphospho-sugar transferases"/>
    <property type="match status" value="1"/>
</dbReference>
<proteinExistence type="inferred from homology"/>
<evidence type="ECO:0000256" key="1">
    <source>
        <dbReference type="ARBA" id="ARBA00004389"/>
    </source>
</evidence>
<keyword evidence="8" id="KW-0256">Endoplasmic reticulum</keyword>
<dbReference type="Pfam" id="PF00535">
    <property type="entry name" value="Glycos_transf_2"/>
    <property type="match status" value="1"/>
</dbReference>
<protein>
    <recommendedName>
        <fullName evidence="4">dolichyl-phosphate beta-glucosyltransferase</fullName>
        <ecNumber evidence="4">2.4.1.117</ecNumber>
    </recommendedName>
</protein>
<accession>A0A2V2NHT8</accession>
<dbReference type="GO" id="GO:0004581">
    <property type="term" value="F:dolichyl-phosphate beta-glucosyltransferase activity"/>
    <property type="evidence" value="ECO:0007669"/>
    <property type="project" value="UniProtKB-EC"/>
</dbReference>
<comment type="pathway">
    <text evidence="2">Protein modification; protein glycosylation.</text>
</comment>
<reference evidence="14 15" key="1">
    <citation type="submission" date="2018-05" db="EMBL/GenBank/DDBJ databases">
        <title>Draft genome of Methanospirillum stamsii Pt1.</title>
        <authorList>
            <person name="Dueholm M.S."/>
            <person name="Nielsen P.H."/>
            <person name="Bakmann L.F."/>
            <person name="Otzen D.E."/>
        </authorList>
    </citation>
    <scope>NUCLEOTIDE SEQUENCE [LARGE SCALE GENOMIC DNA]</scope>
    <source>
        <strain evidence="14 15">Pt1</strain>
    </source>
</reference>
<dbReference type="GeneID" id="97609031"/>
<feature type="domain" description="Glycosyltransferase 2-like" evidence="13">
    <location>
        <begin position="7"/>
        <end position="167"/>
    </location>
</feature>
<dbReference type="GO" id="GO:0006487">
    <property type="term" value="P:protein N-linked glycosylation"/>
    <property type="evidence" value="ECO:0007669"/>
    <property type="project" value="TreeGrafter"/>
</dbReference>
<evidence type="ECO:0000256" key="4">
    <source>
        <dbReference type="ARBA" id="ARBA00012583"/>
    </source>
</evidence>
<dbReference type="CDD" id="cd04188">
    <property type="entry name" value="DPG_synthase"/>
    <property type="match status" value="1"/>
</dbReference>
<keyword evidence="10" id="KW-1133">Transmembrane helix</keyword>
<evidence type="ECO:0000256" key="8">
    <source>
        <dbReference type="ARBA" id="ARBA00022824"/>
    </source>
</evidence>
<evidence type="ECO:0000313" key="15">
    <source>
        <dbReference type="Proteomes" id="UP000245934"/>
    </source>
</evidence>